<organism evidence="4 5">
    <name type="scientific">Cryptomeria japonica</name>
    <name type="common">Japanese cedar</name>
    <name type="synonym">Cupressus japonica</name>
    <dbReference type="NCBI Taxonomy" id="3369"/>
    <lineage>
        <taxon>Eukaryota</taxon>
        <taxon>Viridiplantae</taxon>
        <taxon>Streptophyta</taxon>
        <taxon>Embryophyta</taxon>
        <taxon>Tracheophyta</taxon>
        <taxon>Spermatophyta</taxon>
        <taxon>Pinopsida</taxon>
        <taxon>Pinidae</taxon>
        <taxon>Conifers II</taxon>
        <taxon>Cupressales</taxon>
        <taxon>Cupressaceae</taxon>
        <taxon>Cryptomeria</taxon>
    </lineage>
</organism>
<accession>A0AAD3RS89</accession>
<gene>
    <name evidence="1" type="ORF">SUGI_1467020</name>
    <name evidence="2" type="ORF">SUGI_1475610</name>
    <name evidence="3" type="ORF">SUGI_1505350</name>
    <name evidence="4" type="ORF">SUGI_1513530</name>
</gene>
<keyword evidence="5" id="KW-1185">Reference proteome</keyword>
<dbReference type="AlphaFoldDB" id="A0AAD3RS89"/>
<evidence type="ECO:0000313" key="5">
    <source>
        <dbReference type="Proteomes" id="UP001234787"/>
    </source>
</evidence>
<name>A0AAD3RS89_CRYJA</name>
<dbReference type="EMBL" id="BSEH01001039">
    <property type="protein sequence ID" value="GLJ59543.1"/>
    <property type="molecule type" value="Genomic_DNA"/>
</dbReference>
<comment type="caution">
    <text evidence="4">The sequence shown here is derived from an EMBL/GenBank/DDBJ whole genome shotgun (WGS) entry which is preliminary data.</text>
</comment>
<dbReference type="EMBL" id="BSEH01000864">
    <property type="protein sequence ID" value="GLJ59368.1"/>
    <property type="molecule type" value="Genomic_DNA"/>
</dbReference>
<evidence type="ECO:0000313" key="3">
    <source>
        <dbReference type="EMBL" id="GLJ59368.1"/>
    </source>
</evidence>
<dbReference type="EMBL" id="BSEH01000528">
    <property type="protein sequence ID" value="GLJ58772.1"/>
    <property type="molecule type" value="Genomic_DNA"/>
</dbReference>
<dbReference type="EMBL" id="BSEH01000479">
    <property type="protein sequence ID" value="GLJ58673.1"/>
    <property type="molecule type" value="Genomic_DNA"/>
</dbReference>
<dbReference type="Proteomes" id="UP001234787">
    <property type="component" value="Unassembled WGS sequence"/>
</dbReference>
<sequence>MLLVLRRIGTTGNQHGDWSGGICHRDLHWLSAVARLCRWSLRTPVIASNVSPHDIARMQVDYTAKLTGTWGDVVTDNDNRRHHSELVQSFFSEVVAESRVPQPKPVSPEPHSSCFPNKLRRLNCALRGFFKRLAMRGALRGKCGEPLRNAK</sequence>
<evidence type="ECO:0000313" key="1">
    <source>
        <dbReference type="EMBL" id="GLJ58673.1"/>
    </source>
</evidence>
<evidence type="ECO:0000313" key="2">
    <source>
        <dbReference type="EMBL" id="GLJ58772.1"/>
    </source>
</evidence>
<protein>
    <submittedName>
        <fullName evidence="4">Uncharacterized protein</fullName>
    </submittedName>
</protein>
<proteinExistence type="predicted"/>
<evidence type="ECO:0000313" key="4">
    <source>
        <dbReference type="EMBL" id="GLJ59543.1"/>
    </source>
</evidence>
<reference evidence="4" key="1">
    <citation type="submission" date="2022-12" db="EMBL/GenBank/DDBJ databases">
        <title>Chromosome-Level Genome Assembly of Japanese Cedar (Cryptomeriajaponica D. Don).</title>
        <authorList>
            <person name="Fujino T."/>
            <person name="Yamaguchi K."/>
            <person name="Yokoyama T."/>
            <person name="Hamanaka T."/>
            <person name="Harazono Y."/>
            <person name="Kamada H."/>
            <person name="Kobayashi W."/>
            <person name="Ujino-Ihara T."/>
            <person name="Uchiyama K."/>
            <person name="Matsumoto A."/>
            <person name="Izuno A."/>
            <person name="Tsumura Y."/>
            <person name="Toyoda A."/>
            <person name="Shigenobu S."/>
            <person name="Moriguchi Y."/>
            <person name="Ueno S."/>
            <person name="Kasahara M."/>
        </authorList>
    </citation>
    <scope>NUCLEOTIDE SEQUENCE</scope>
</reference>